<evidence type="ECO:0000313" key="2">
    <source>
        <dbReference type="Proteomes" id="UP001307889"/>
    </source>
</evidence>
<dbReference type="EMBL" id="AP028924">
    <property type="protein sequence ID" value="BET03356.1"/>
    <property type="molecule type" value="Genomic_DNA"/>
</dbReference>
<organism evidence="1 2">
    <name type="scientific">Nesidiocoris tenuis</name>
    <dbReference type="NCBI Taxonomy" id="355587"/>
    <lineage>
        <taxon>Eukaryota</taxon>
        <taxon>Metazoa</taxon>
        <taxon>Ecdysozoa</taxon>
        <taxon>Arthropoda</taxon>
        <taxon>Hexapoda</taxon>
        <taxon>Insecta</taxon>
        <taxon>Pterygota</taxon>
        <taxon>Neoptera</taxon>
        <taxon>Paraneoptera</taxon>
        <taxon>Hemiptera</taxon>
        <taxon>Heteroptera</taxon>
        <taxon>Panheteroptera</taxon>
        <taxon>Cimicomorpha</taxon>
        <taxon>Miridae</taxon>
        <taxon>Dicyphina</taxon>
        <taxon>Nesidiocoris</taxon>
    </lineage>
</organism>
<dbReference type="Proteomes" id="UP001307889">
    <property type="component" value="Chromosome 16"/>
</dbReference>
<protein>
    <submittedName>
        <fullName evidence="1">Uncharacterized protein</fullName>
    </submittedName>
</protein>
<sequence>MLSMIASSEQRGTGYSSRFAFSGGFGRGSKLANVKTSSLGEGTCIRCHHQRHDPTAEIAYSPQQLS</sequence>
<keyword evidence="2" id="KW-1185">Reference proteome</keyword>
<gene>
    <name evidence="1" type="ORF">NTJ_16174</name>
</gene>
<reference evidence="1 2" key="1">
    <citation type="submission" date="2023-09" db="EMBL/GenBank/DDBJ databases">
        <title>Nesidiocoris tenuis whole genome shotgun sequence.</title>
        <authorList>
            <person name="Shibata T."/>
            <person name="Shimoda M."/>
            <person name="Kobayashi T."/>
            <person name="Uehara T."/>
        </authorList>
    </citation>
    <scope>NUCLEOTIDE SEQUENCE [LARGE SCALE GENOMIC DNA]</scope>
    <source>
        <strain evidence="1 2">Japan</strain>
    </source>
</reference>
<evidence type="ECO:0000313" key="1">
    <source>
        <dbReference type="EMBL" id="BET03356.1"/>
    </source>
</evidence>
<proteinExistence type="predicted"/>
<name>A0ABN7BG79_9HEMI</name>
<accession>A0ABN7BG79</accession>